<evidence type="ECO:0000256" key="2">
    <source>
        <dbReference type="ARBA" id="ARBA00022448"/>
    </source>
</evidence>
<proteinExistence type="inferred from homology"/>
<evidence type="ECO:0000256" key="3">
    <source>
        <dbReference type="ARBA" id="ARBA00022452"/>
    </source>
</evidence>
<accession>A0ABV5EY50</accession>
<evidence type="ECO:0000259" key="10">
    <source>
        <dbReference type="Pfam" id="PF07715"/>
    </source>
</evidence>
<feature type="signal peptide" evidence="9">
    <location>
        <begin position="1"/>
        <end position="21"/>
    </location>
</feature>
<dbReference type="PANTHER" id="PTHR30069">
    <property type="entry name" value="TONB-DEPENDENT OUTER MEMBRANE RECEPTOR"/>
    <property type="match status" value="1"/>
</dbReference>
<gene>
    <name evidence="11" type="ORF">ACFFVB_02115</name>
</gene>
<dbReference type="InterPro" id="IPR036942">
    <property type="entry name" value="Beta-barrel_TonB_sf"/>
</dbReference>
<evidence type="ECO:0000313" key="11">
    <source>
        <dbReference type="EMBL" id="MFB9051863.1"/>
    </source>
</evidence>
<evidence type="ECO:0000256" key="6">
    <source>
        <dbReference type="ARBA" id="ARBA00023136"/>
    </source>
</evidence>
<keyword evidence="6 8" id="KW-0472">Membrane</keyword>
<reference evidence="11 12" key="1">
    <citation type="submission" date="2024-09" db="EMBL/GenBank/DDBJ databases">
        <authorList>
            <person name="Sun Q."/>
            <person name="Mori K."/>
        </authorList>
    </citation>
    <scope>NUCLEOTIDE SEQUENCE [LARGE SCALE GENOMIC DNA]</scope>
    <source>
        <strain evidence="11 12">CECT 8286</strain>
    </source>
</reference>
<evidence type="ECO:0000313" key="12">
    <source>
        <dbReference type="Proteomes" id="UP001589605"/>
    </source>
</evidence>
<dbReference type="RefSeq" id="WP_382380682.1">
    <property type="nucleotide sequence ID" value="NZ_JBHMEZ010000001.1"/>
</dbReference>
<dbReference type="EMBL" id="JBHMEZ010000001">
    <property type="protein sequence ID" value="MFB9051863.1"/>
    <property type="molecule type" value="Genomic_DNA"/>
</dbReference>
<feature type="chain" id="PRO_5046044027" evidence="9">
    <location>
        <begin position="22"/>
        <end position="712"/>
    </location>
</feature>
<dbReference type="PROSITE" id="PS52016">
    <property type="entry name" value="TONB_DEPENDENT_REC_3"/>
    <property type="match status" value="1"/>
</dbReference>
<evidence type="ECO:0000256" key="4">
    <source>
        <dbReference type="ARBA" id="ARBA00022692"/>
    </source>
</evidence>
<protein>
    <submittedName>
        <fullName evidence="11">TonB-dependent receptor plug domain-containing protein</fullName>
    </submittedName>
</protein>
<dbReference type="Proteomes" id="UP001589605">
    <property type="component" value="Unassembled WGS sequence"/>
</dbReference>
<feature type="domain" description="TonB-dependent receptor plug" evidence="10">
    <location>
        <begin position="54"/>
        <end position="156"/>
    </location>
</feature>
<comment type="subcellular location">
    <subcellularLocation>
        <location evidence="1 8">Cell outer membrane</location>
        <topology evidence="1 8">Multi-pass membrane protein</topology>
    </subcellularLocation>
</comment>
<keyword evidence="11" id="KW-0675">Receptor</keyword>
<evidence type="ECO:0000256" key="5">
    <source>
        <dbReference type="ARBA" id="ARBA00022729"/>
    </source>
</evidence>
<dbReference type="Pfam" id="PF07715">
    <property type="entry name" value="Plug"/>
    <property type="match status" value="1"/>
</dbReference>
<dbReference type="InterPro" id="IPR039426">
    <property type="entry name" value="TonB-dep_rcpt-like"/>
</dbReference>
<keyword evidence="3 8" id="KW-1134">Transmembrane beta strand</keyword>
<dbReference type="PANTHER" id="PTHR30069:SF29">
    <property type="entry name" value="HEMOGLOBIN AND HEMOGLOBIN-HAPTOGLOBIN-BINDING PROTEIN 1-RELATED"/>
    <property type="match status" value="1"/>
</dbReference>
<keyword evidence="7 8" id="KW-0998">Cell outer membrane</keyword>
<keyword evidence="4 8" id="KW-0812">Transmembrane</keyword>
<sequence length="712" mass="80690">MSLNKNNILLFLILLSSTVLSAQHQTADSLSIEALDEVVITGQYNAQSAVQSVFEVKVINRNTIEQQAANNLADLLNQTLNINILPNASTGKSGVSLFGLDSQYFKVLIDNVPVINEEGVGNNTDLTLINLDDIQQIEIIEGSMGVQYGSNAVSGIINIITKKSSAYKTQVKAYLQEETVGDEYEWFEKGRHIQSLQINHNFTDKIYGTIGYTRNDFGGYWGDKNGEHYDNNDGLRGHEWLPKLQQNAKALLNYKGEHFNIFYKFDYFNEHIEKYNTSVDLNTNPATETSDPVALDEMYTNNRYYHHINSTGLISNQVNYDVSVSYQSQTKDIEQYQYRIREDEELNNKEGEYLSRKAFFSRGTFSNLLDSETVGIQLGYEITNEKGYGSPLAITINPEDNKVEQKLNSYDLFASSEFKLSEVFSLRPGARISFSNLFDNQYVFSLSSKYIFKNNYEFRAIIGSANRTPNYDELFTYFVDVNHNLQGNPELNPEKGVSAFLHLKKQFKLNADGLIMKNKISASYLDIADRIELIIVEQNPLSYQYNNIDAYTSFGFFSENSLQYKRIKAQLGFSVLGISKTLDTSTDHNNDFLYNLQLNSTLSYNVPEWNSSFALYYKHVGKQDQFVEKTNDAGDTEYVKGTTDAYSWLDLTARKKCFNNAFDVTVGVRNLLNVNSVNTTAFSGGTHDGPPSSLLLGYGRSYFIKLAYNLNI</sequence>
<dbReference type="InterPro" id="IPR037066">
    <property type="entry name" value="Plug_dom_sf"/>
</dbReference>
<dbReference type="SUPFAM" id="SSF56935">
    <property type="entry name" value="Porins"/>
    <property type="match status" value="1"/>
</dbReference>
<evidence type="ECO:0000256" key="1">
    <source>
        <dbReference type="ARBA" id="ARBA00004571"/>
    </source>
</evidence>
<dbReference type="Gene3D" id="2.40.170.20">
    <property type="entry name" value="TonB-dependent receptor, beta-barrel domain"/>
    <property type="match status" value="1"/>
</dbReference>
<keyword evidence="5 9" id="KW-0732">Signal</keyword>
<evidence type="ECO:0000256" key="9">
    <source>
        <dbReference type="SAM" id="SignalP"/>
    </source>
</evidence>
<evidence type="ECO:0000256" key="8">
    <source>
        <dbReference type="PROSITE-ProRule" id="PRU01360"/>
    </source>
</evidence>
<name>A0ABV5EY50_9FLAO</name>
<keyword evidence="2 8" id="KW-0813">Transport</keyword>
<comment type="caution">
    <text evidence="11">The sequence shown here is derived from an EMBL/GenBank/DDBJ whole genome shotgun (WGS) entry which is preliminary data.</text>
</comment>
<dbReference type="InterPro" id="IPR012910">
    <property type="entry name" value="Plug_dom"/>
</dbReference>
<keyword evidence="12" id="KW-1185">Reference proteome</keyword>
<dbReference type="Gene3D" id="2.170.130.10">
    <property type="entry name" value="TonB-dependent receptor, plug domain"/>
    <property type="match status" value="1"/>
</dbReference>
<organism evidence="11 12">
    <name type="scientific">Formosa undariae</name>
    <dbReference type="NCBI Taxonomy" id="1325436"/>
    <lineage>
        <taxon>Bacteria</taxon>
        <taxon>Pseudomonadati</taxon>
        <taxon>Bacteroidota</taxon>
        <taxon>Flavobacteriia</taxon>
        <taxon>Flavobacteriales</taxon>
        <taxon>Flavobacteriaceae</taxon>
        <taxon>Formosa</taxon>
    </lineage>
</organism>
<comment type="similarity">
    <text evidence="8">Belongs to the TonB-dependent receptor family.</text>
</comment>
<evidence type="ECO:0000256" key="7">
    <source>
        <dbReference type="ARBA" id="ARBA00023237"/>
    </source>
</evidence>